<keyword evidence="5" id="KW-1035">Host cytoplasm</keyword>
<dbReference type="AlphaFoldDB" id="A0A1I4AZP2"/>
<reference evidence="9 10" key="1">
    <citation type="submission" date="2016-10" db="EMBL/GenBank/DDBJ databases">
        <authorList>
            <person name="de Groot N.N."/>
        </authorList>
    </citation>
    <scope>NUCLEOTIDE SEQUENCE [LARGE SCALE GENOMIC DNA]</scope>
    <source>
        <strain evidence="9 10">DSM 19981</strain>
    </source>
</reference>
<dbReference type="EMBL" id="FOSQ01000004">
    <property type="protein sequence ID" value="SFK61311.1"/>
    <property type="molecule type" value="Genomic_DNA"/>
</dbReference>
<feature type="compositionally biased region" description="Pro residues" evidence="8">
    <location>
        <begin position="104"/>
        <end position="115"/>
    </location>
</feature>
<dbReference type="GO" id="GO:0031640">
    <property type="term" value="P:killing of cells of another organism"/>
    <property type="evidence" value="ECO:0007669"/>
    <property type="project" value="UniProtKB-KW"/>
</dbReference>
<dbReference type="SUPFAM" id="SSF53955">
    <property type="entry name" value="Lysozyme-like"/>
    <property type="match status" value="1"/>
</dbReference>
<evidence type="ECO:0000256" key="1">
    <source>
        <dbReference type="ARBA" id="ARBA00000632"/>
    </source>
</evidence>
<dbReference type="InterPro" id="IPR034690">
    <property type="entry name" value="Endolysin_T4_type"/>
</dbReference>
<name>A0A1I4AZP2_9PROT</name>
<dbReference type="GO" id="GO:0003796">
    <property type="term" value="F:lysozyme activity"/>
    <property type="evidence" value="ECO:0007669"/>
    <property type="project" value="UniProtKB-EC"/>
</dbReference>
<dbReference type="OrthoDB" id="7323510at2"/>
<keyword evidence="6 7" id="KW-0326">Glycosidase</keyword>
<keyword evidence="3 7" id="KW-0081">Bacteriolytic enzyme</keyword>
<dbReference type="InterPro" id="IPR051018">
    <property type="entry name" value="Bacteriophage_GH24"/>
</dbReference>
<dbReference type="GO" id="GO:0042742">
    <property type="term" value="P:defense response to bacterium"/>
    <property type="evidence" value="ECO:0007669"/>
    <property type="project" value="UniProtKB-KW"/>
</dbReference>
<dbReference type="PANTHER" id="PTHR38107:SF3">
    <property type="entry name" value="LYSOZYME RRRD-RELATED"/>
    <property type="match status" value="1"/>
</dbReference>
<keyword evidence="10" id="KW-1185">Reference proteome</keyword>
<evidence type="ECO:0000256" key="7">
    <source>
        <dbReference type="RuleBase" id="RU003788"/>
    </source>
</evidence>
<evidence type="ECO:0000256" key="8">
    <source>
        <dbReference type="SAM" id="MobiDB-lite"/>
    </source>
</evidence>
<dbReference type="STRING" id="1123062.SAMN02745775_104280"/>
<dbReference type="GO" id="GO:0009253">
    <property type="term" value="P:peptidoglycan catabolic process"/>
    <property type="evidence" value="ECO:0007669"/>
    <property type="project" value="InterPro"/>
</dbReference>
<dbReference type="Gene3D" id="1.10.530.40">
    <property type="match status" value="1"/>
</dbReference>
<comment type="similarity">
    <text evidence="7">Belongs to the glycosyl hydrolase 24 family.</text>
</comment>
<dbReference type="InterPro" id="IPR023347">
    <property type="entry name" value="Lysozyme_dom_sf"/>
</dbReference>
<accession>A0A1I4AZP2</accession>
<evidence type="ECO:0000256" key="5">
    <source>
        <dbReference type="ARBA" id="ARBA00023200"/>
    </source>
</evidence>
<evidence type="ECO:0000256" key="3">
    <source>
        <dbReference type="ARBA" id="ARBA00022638"/>
    </source>
</evidence>
<dbReference type="GO" id="GO:0016998">
    <property type="term" value="P:cell wall macromolecule catabolic process"/>
    <property type="evidence" value="ECO:0007669"/>
    <property type="project" value="InterPro"/>
</dbReference>
<evidence type="ECO:0000313" key="9">
    <source>
        <dbReference type="EMBL" id="SFK61311.1"/>
    </source>
</evidence>
<proteinExistence type="inferred from homology"/>
<keyword evidence="2 7" id="KW-0929">Antimicrobial</keyword>
<keyword evidence="4 7" id="KW-0378">Hydrolase</keyword>
<comment type="catalytic activity">
    <reaction evidence="1 7">
        <text>Hydrolysis of (1-&gt;4)-beta-linkages between N-acetylmuramic acid and N-acetyl-D-glucosamine residues in a peptidoglycan and between N-acetyl-D-glucosamine residues in chitodextrins.</text>
        <dbReference type="EC" id="3.2.1.17"/>
    </reaction>
</comment>
<dbReference type="EC" id="3.2.1.17" evidence="7"/>
<dbReference type="Proteomes" id="UP000199473">
    <property type="component" value="Unassembled WGS sequence"/>
</dbReference>
<feature type="region of interest" description="Disordered" evidence="8">
    <location>
        <begin position="135"/>
        <end position="160"/>
    </location>
</feature>
<dbReference type="InterPro" id="IPR002196">
    <property type="entry name" value="Glyco_hydro_24"/>
</dbReference>
<evidence type="ECO:0000256" key="2">
    <source>
        <dbReference type="ARBA" id="ARBA00022529"/>
    </source>
</evidence>
<gene>
    <name evidence="9" type="ORF">SAMN02745775_104280</name>
</gene>
<feature type="region of interest" description="Disordered" evidence="8">
    <location>
        <begin position="72"/>
        <end position="118"/>
    </location>
</feature>
<evidence type="ECO:0000313" key="10">
    <source>
        <dbReference type="Proteomes" id="UP000199473"/>
    </source>
</evidence>
<evidence type="ECO:0000256" key="4">
    <source>
        <dbReference type="ARBA" id="ARBA00022801"/>
    </source>
</evidence>
<dbReference type="PANTHER" id="PTHR38107">
    <property type="match status" value="1"/>
</dbReference>
<dbReference type="CDD" id="cd00737">
    <property type="entry name" value="lyz_endolysin_autolysin"/>
    <property type="match status" value="1"/>
</dbReference>
<protein>
    <recommendedName>
        <fullName evidence="7">Lysozyme</fullName>
        <ecNumber evidence="7">3.2.1.17</ecNumber>
    </recommendedName>
</protein>
<sequence length="310" mass="32734">MALIPLTEEGLRGAMRDSRYWQSGHPEREDYVGWVSHGWRALHGSPYQDPSGSPVLFVQAYTRVRDGHIEQVSAHQRSTPARTGDNAAGGVPAQRAGDGAEQPATPPNDTAPPRPSEISRNGAAFLYQWEAQAGVSDRPHWPGGNSGVTLGPGYDMGSRSREQVQGDLTAAGVPANAAAALAGGAGLRGQEAGNFATAQRDAVRLTDDQQRALMTIAVAPAQRAVANAVAVPLNQNQYDALVSLTYNIGNGAFQRSTLLRRLNAGDYAGAAEQFGVWARSGGADLPGLVARRAAERRLFDFPFGTDGAVP</sequence>
<dbReference type="HAMAP" id="MF_04110">
    <property type="entry name" value="ENDOLYSIN_T4"/>
    <property type="match status" value="1"/>
</dbReference>
<dbReference type="InterPro" id="IPR033907">
    <property type="entry name" value="Endolysin_autolysin"/>
</dbReference>
<dbReference type="Pfam" id="PF00959">
    <property type="entry name" value="Phage_lysozyme"/>
    <property type="match status" value="1"/>
</dbReference>
<dbReference type="InterPro" id="IPR023346">
    <property type="entry name" value="Lysozyme-like_dom_sf"/>
</dbReference>
<evidence type="ECO:0000256" key="6">
    <source>
        <dbReference type="ARBA" id="ARBA00023295"/>
    </source>
</evidence>
<organism evidence="9 10">
    <name type="scientific">Falsiroseomonas stagni DSM 19981</name>
    <dbReference type="NCBI Taxonomy" id="1123062"/>
    <lineage>
        <taxon>Bacteria</taxon>
        <taxon>Pseudomonadati</taxon>
        <taxon>Pseudomonadota</taxon>
        <taxon>Alphaproteobacteria</taxon>
        <taxon>Acetobacterales</taxon>
        <taxon>Roseomonadaceae</taxon>
        <taxon>Falsiroseomonas</taxon>
    </lineage>
</organism>